<evidence type="ECO:0000259" key="3">
    <source>
        <dbReference type="PROSITE" id="PS50930"/>
    </source>
</evidence>
<dbReference type="SMART" id="SM00448">
    <property type="entry name" value="REC"/>
    <property type="match status" value="1"/>
</dbReference>
<feature type="domain" description="HTH LytTR-type" evidence="3">
    <location>
        <begin position="144"/>
        <end position="244"/>
    </location>
</feature>
<reference evidence="5" key="1">
    <citation type="submission" date="2016-02" db="EMBL/GenBank/DDBJ databases">
        <title>Paenibacillus sp. LPB0068, isolated from Crassostrea gigas.</title>
        <authorList>
            <person name="Shin S.-K."/>
            <person name="Yi H."/>
        </authorList>
    </citation>
    <scope>NUCLEOTIDE SEQUENCE [LARGE SCALE GENOMIC DNA]</scope>
    <source>
        <strain evidence="5">KCTC 23969</strain>
    </source>
</reference>
<dbReference type="InterPro" id="IPR011006">
    <property type="entry name" value="CheY-like_superfamily"/>
</dbReference>
<evidence type="ECO:0000259" key="2">
    <source>
        <dbReference type="PROSITE" id="PS50110"/>
    </source>
</evidence>
<comment type="caution">
    <text evidence="4">The sequence shown here is derived from an EMBL/GenBank/DDBJ whole genome shotgun (WGS) entry which is preliminary data.</text>
</comment>
<dbReference type="KEGG" id="prn:BW723_04580"/>
<dbReference type="Pfam" id="PF00072">
    <property type="entry name" value="Response_reg"/>
    <property type="match status" value="1"/>
</dbReference>
<evidence type="ECO:0000256" key="1">
    <source>
        <dbReference type="PROSITE-ProRule" id="PRU00169"/>
    </source>
</evidence>
<dbReference type="PROSITE" id="PS50110">
    <property type="entry name" value="RESPONSE_REGULATORY"/>
    <property type="match status" value="1"/>
</dbReference>
<organism evidence="4 5">
    <name type="scientific">Polaribacter reichenbachii</name>
    <dbReference type="NCBI Taxonomy" id="996801"/>
    <lineage>
        <taxon>Bacteria</taxon>
        <taxon>Pseudomonadati</taxon>
        <taxon>Bacteroidota</taxon>
        <taxon>Flavobacteriia</taxon>
        <taxon>Flavobacteriales</taxon>
        <taxon>Flavobacteriaceae</taxon>
    </lineage>
</organism>
<dbReference type="PROSITE" id="PS50930">
    <property type="entry name" value="HTH_LYTTR"/>
    <property type="match status" value="1"/>
</dbReference>
<dbReference type="SUPFAM" id="SSF52172">
    <property type="entry name" value="CheY-like"/>
    <property type="match status" value="1"/>
</dbReference>
<dbReference type="Pfam" id="PF04397">
    <property type="entry name" value="LytTR"/>
    <property type="match status" value="1"/>
</dbReference>
<dbReference type="InterPro" id="IPR001789">
    <property type="entry name" value="Sig_transdc_resp-reg_receiver"/>
</dbReference>
<evidence type="ECO:0000313" key="4">
    <source>
        <dbReference type="EMBL" id="OBY63367.1"/>
    </source>
</evidence>
<dbReference type="EMBL" id="LSFL01000035">
    <property type="protein sequence ID" value="OBY63367.1"/>
    <property type="molecule type" value="Genomic_DNA"/>
</dbReference>
<evidence type="ECO:0000313" key="5">
    <source>
        <dbReference type="Proteomes" id="UP000092612"/>
    </source>
</evidence>
<dbReference type="AlphaFoldDB" id="A0A1B8TUP2"/>
<dbReference type="PANTHER" id="PTHR37299:SF1">
    <property type="entry name" value="STAGE 0 SPORULATION PROTEIN A HOMOLOG"/>
    <property type="match status" value="1"/>
</dbReference>
<dbReference type="Gene3D" id="3.40.50.2300">
    <property type="match status" value="1"/>
</dbReference>
<dbReference type="SMART" id="SM00850">
    <property type="entry name" value="LytTR"/>
    <property type="match status" value="1"/>
</dbReference>
<dbReference type="OrthoDB" id="2168082at2"/>
<dbReference type="RefSeq" id="WP_068361642.1">
    <property type="nucleotide sequence ID" value="NZ_CP019337.1"/>
</dbReference>
<dbReference type="Proteomes" id="UP000092612">
    <property type="component" value="Unassembled WGS sequence"/>
</dbReference>
<dbReference type="InterPro" id="IPR046947">
    <property type="entry name" value="LytR-like"/>
</dbReference>
<name>A0A1B8TUP2_9FLAO</name>
<accession>A0A1B8TUP2</accession>
<dbReference type="PANTHER" id="PTHR37299">
    <property type="entry name" value="TRANSCRIPTIONAL REGULATOR-RELATED"/>
    <property type="match status" value="1"/>
</dbReference>
<dbReference type="Gene3D" id="2.40.50.1020">
    <property type="entry name" value="LytTr DNA-binding domain"/>
    <property type="match status" value="1"/>
</dbReference>
<keyword evidence="5" id="KW-1185">Reference proteome</keyword>
<dbReference type="GO" id="GO:0000156">
    <property type="term" value="F:phosphorelay response regulator activity"/>
    <property type="evidence" value="ECO:0007669"/>
    <property type="project" value="InterPro"/>
</dbReference>
<feature type="modified residue" description="4-aspartylphosphate" evidence="1">
    <location>
        <position position="55"/>
    </location>
</feature>
<dbReference type="STRING" id="996801.BW723_04580"/>
<keyword evidence="1" id="KW-0597">Phosphoprotein</keyword>
<gene>
    <name evidence="4" type="ORF">LPB301_11130</name>
</gene>
<protein>
    <submittedName>
        <fullName evidence="4">LytTR family transcriptional regulator</fullName>
    </submittedName>
</protein>
<proteinExistence type="predicted"/>
<feature type="domain" description="Response regulatory" evidence="2">
    <location>
        <begin position="3"/>
        <end position="116"/>
    </location>
</feature>
<sequence>MIKAVIIDDEPKAIQGLSWELCNFSNDLEVIATFTEPEKAIPYLKNSKIDCLFLDIEMPTMDGFQFLEKLDKKDFAVVITTAYNEYAITALKKEAIDYLLKPIDTDDLADTIQKIKKYNSKSFNADKFEDILLKFNNKLHHKKITINTDGKLVFLEPKDIFYVESDGNYSTLYLSDNKKIVVTKKLKEINELLPSDHFFRIHNSYIINLNKIKEFLKSDGYIVLENNAKIPVSRQRKSEFLEKL</sequence>
<dbReference type="GO" id="GO:0003677">
    <property type="term" value="F:DNA binding"/>
    <property type="evidence" value="ECO:0007669"/>
    <property type="project" value="InterPro"/>
</dbReference>
<dbReference type="InterPro" id="IPR007492">
    <property type="entry name" value="LytTR_DNA-bd_dom"/>
</dbReference>